<feature type="domain" description="F-box associated beta-propeller type 3" evidence="1">
    <location>
        <begin position="4"/>
        <end position="164"/>
    </location>
</feature>
<dbReference type="AlphaFoldDB" id="V4LEW6"/>
<proteinExistence type="predicted"/>
<dbReference type="EMBL" id="KI517537">
    <property type="protein sequence ID" value="ESQ38338.1"/>
    <property type="molecule type" value="Genomic_DNA"/>
</dbReference>
<organism evidence="2 3">
    <name type="scientific">Eutrema salsugineum</name>
    <name type="common">Saltwater cress</name>
    <name type="synonym">Sisymbrium salsugineum</name>
    <dbReference type="NCBI Taxonomy" id="72664"/>
    <lineage>
        <taxon>Eukaryota</taxon>
        <taxon>Viridiplantae</taxon>
        <taxon>Streptophyta</taxon>
        <taxon>Embryophyta</taxon>
        <taxon>Tracheophyta</taxon>
        <taxon>Spermatophyta</taxon>
        <taxon>Magnoliopsida</taxon>
        <taxon>eudicotyledons</taxon>
        <taxon>Gunneridae</taxon>
        <taxon>Pentapetalae</taxon>
        <taxon>rosids</taxon>
        <taxon>malvids</taxon>
        <taxon>Brassicales</taxon>
        <taxon>Brassicaceae</taxon>
        <taxon>Eutremeae</taxon>
        <taxon>Eutrema</taxon>
    </lineage>
</organism>
<dbReference type="Pfam" id="PF08268">
    <property type="entry name" value="FBA_3"/>
    <property type="match status" value="1"/>
</dbReference>
<name>V4LEW6_EUTSA</name>
<evidence type="ECO:0000313" key="3">
    <source>
        <dbReference type="Proteomes" id="UP000030689"/>
    </source>
</evidence>
<dbReference type="Gramene" id="ESQ38338">
    <property type="protein sequence ID" value="ESQ38338"/>
    <property type="gene ID" value="EUTSA_v10029264mg"/>
</dbReference>
<dbReference type="PANTHER" id="PTHR31111:SF42">
    <property type="entry name" value="F-BOX DOMAIN-CONTAINING PROTEIN"/>
    <property type="match status" value="1"/>
</dbReference>
<feature type="non-terminal residue" evidence="2">
    <location>
        <position position="1"/>
    </location>
</feature>
<dbReference type="InterPro" id="IPR013187">
    <property type="entry name" value="F-box-assoc_dom_typ3"/>
</dbReference>
<accession>V4LEW6</accession>
<reference evidence="2 3" key="1">
    <citation type="journal article" date="2013" name="Front. Plant Sci.">
        <title>The Reference Genome of the Halophytic Plant Eutrema salsugineum.</title>
        <authorList>
            <person name="Yang R."/>
            <person name="Jarvis D.E."/>
            <person name="Chen H."/>
            <person name="Beilstein M.A."/>
            <person name="Grimwood J."/>
            <person name="Jenkins J."/>
            <person name="Shu S."/>
            <person name="Prochnik S."/>
            <person name="Xin M."/>
            <person name="Ma C."/>
            <person name="Schmutz J."/>
            <person name="Wing R.A."/>
            <person name="Mitchell-Olds T."/>
            <person name="Schumaker K.S."/>
            <person name="Wang X."/>
        </authorList>
    </citation>
    <scope>NUCLEOTIDE SEQUENCE [LARGE SCALE GENOMIC DNA]</scope>
</reference>
<dbReference type="Proteomes" id="UP000030689">
    <property type="component" value="Unassembled WGS sequence"/>
</dbReference>
<gene>
    <name evidence="2" type="ORF">EUTSA_v10029264mg</name>
</gene>
<dbReference type="OMA" id="PFFARIN"/>
<evidence type="ECO:0000313" key="2">
    <source>
        <dbReference type="EMBL" id="ESQ38338.1"/>
    </source>
</evidence>
<keyword evidence="3" id="KW-1185">Reference proteome</keyword>
<dbReference type="NCBIfam" id="TIGR01640">
    <property type="entry name" value="F_box_assoc_1"/>
    <property type="match status" value="1"/>
</dbReference>
<sequence length="171" mass="19923">SSCWRCINGVVYYKACLDHSNVDVIMSFDVRSEKFGVIPLPMNYTAYGMLIPYEGRLAYVYNNACGITLCILEDAEKHEWTYKPFFARINLYYPSLETYFHLDGITPAGEFIYVPWQVPLNPFYILYYDPKRNSYREIEFADEEFRLSNGLGNGVYSLHLCADHIENLMSL</sequence>
<dbReference type="KEGG" id="eus:EUTSA_v10029264mg"/>
<evidence type="ECO:0000259" key="1">
    <source>
        <dbReference type="Pfam" id="PF08268"/>
    </source>
</evidence>
<dbReference type="PANTHER" id="PTHR31111">
    <property type="entry name" value="BNAA05G37150D PROTEIN-RELATED"/>
    <property type="match status" value="1"/>
</dbReference>
<dbReference type="InterPro" id="IPR017451">
    <property type="entry name" value="F-box-assoc_interact_dom"/>
</dbReference>
<protein>
    <recommendedName>
        <fullName evidence="1">F-box associated beta-propeller type 3 domain-containing protein</fullName>
    </recommendedName>
</protein>